<accession>A6TK23</accession>
<protein>
    <submittedName>
        <fullName evidence="1">Spore coat protein CotH</fullName>
    </submittedName>
</protein>
<keyword evidence="1" id="KW-0167">Capsid protein</keyword>
<dbReference type="PANTHER" id="PTHR40050:SF1">
    <property type="entry name" value="INNER SPORE COAT PROTEIN H"/>
    <property type="match status" value="1"/>
</dbReference>
<keyword evidence="2" id="KW-1185">Reference proteome</keyword>
<dbReference type="PANTHER" id="PTHR40050">
    <property type="entry name" value="INNER SPORE COAT PROTEIN H"/>
    <property type="match status" value="1"/>
</dbReference>
<proteinExistence type="predicted"/>
<dbReference type="Pfam" id="PF08757">
    <property type="entry name" value="CotH"/>
    <property type="match status" value="1"/>
</dbReference>
<evidence type="ECO:0000313" key="2">
    <source>
        <dbReference type="Proteomes" id="UP000001572"/>
    </source>
</evidence>
<dbReference type="InterPro" id="IPR014867">
    <property type="entry name" value="Spore_coat_CotH_CotH2/3/7"/>
</dbReference>
<dbReference type="HOGENOM" id="CLU_459217_0_0_9"/>
<dbReference type="STRING" id="293826.Amet_0310"/>
<gene>
    <name evidence="1" type="ordered locus">Amet_0310</name>
</gene>
<dbReference type="AlphaFoldDB" id="A6TK23"/>
<dbReference type="EMBL" id="CP000724">
    <property type="protein sequence ID" value="ABR46541.1"/>
    <property type="molecule type" value="Genomic_DNA"/>
</dbReference>
<dbReference type="KEGG" id="amt:Amet_0310"/>
<name>A6TK23_ALKMQ</name>
<keyword evidence="1" id="KW-0946">Virion</keyword>
<evidence type="ECO:0000313" key="1">
    <source>
        <dbReference type="EMBL" id="ABR46541.1"/>
    </source>
</evidence>
<organism evidence="1 2">
    <name type="scientific">Alkaliphilus metalliredigens (strain QYMF)</name>
    <dbReference type="NCBI Taxonomy" id="293826"/>
    <lineage>
        <taxon>Bacteria</taxon>
        <taxon>Bacillati</taxon>
        <taxon>Bacillota</taxon>
        <taxon>Clostridia</taxon>
        <taxon>Peptostreptococcales</taxon>
        <taxon>Natronincolaceae</taxon>
        <taxon>Alkaliphilus</taxon>
    </lineage>
</organism>
<reference evidence="2" key="1">
    <citation type="journal article" date="2016" name="Genome Announc.">
        <title>Complete genome sequence of Alkaliphilus metalliredigens strain QYMF, an alkaliphilic and metal-reducing bacterium isolated from borax-contaminated leachate ponds.</title>
        <authorList>
            <person name="Hwang C."/>
            <person name="Copeland A."/>
            <person name="Lucas S."/>
            <person name="Lapidus A."/>
            <person name="Barry K."/>
            <person name="Detter J.C."/>
            <person name="Glavina Del Rio T."/>
            <person name="Hammon N."/>
            <person name="Israni S."/>
            <person name="Dalin E."/>
            <person name="Tice H."/>
            <person name="Pitluck S."/>
            <person name="Chertkov O."/>
            <person name="Brettin T."/>
            <person name="Bruce D."/>
            <person name="Han C."/>
            <person name="Schmutz J."/>
            <person name="Larimer F."/>
            <person name="Land M.L."/>
            <person name="Hauser L."/>
            <person name="Kyrpides N."/>
            <person name="Mikhailova N."/>
            <person name="Ye Q."/>
            <person name="Zhou J."/>
            <person name="Richardson P."/>
            <person name="Fields M.W."/>
        </authorList>
    </citation>
    <scope>NUCLEOTIDE SEQUENCE [LARGE SCALE GENOMIC DNA]</scope>
    <source>
        <strain evidence="2">QYMF</strain>
    </source>
</reference>
<dbReference type="eggNOG" id="COG5337">
    <property type="taxonomic scope" value="Bacteria"/>
</dbReference>
<sequence length="576" mass="67184">MIWPLIPTILLLLLVAVLYEDEGAIHTGQAPRDPIKVEKVYLYIDQMDLNYLYERDDYSDEEIPGVVKYDPEGEEVALRGLRFRGNSSRQEPKKSFRITFEESQEVIFGSRRMNLNAMYTDPSMMREGLSMDLFSRLGHPAPRTQYVELYINDVYEGLYMHVERIDEDFLTAMGLSDKGTLVRDGFRGEVQRADMEDLSFFGFDLEGIDDPEAFVRDNFDYRGNPDWEALLELGKWVEETQPGAEYARGFMERIDIESFVDWLAVHLLVGDIDAFYDDYWLYLDHRVADAKWQWIPWDKDLTFGSVWRPVYNVSNDYFYYQFQMRMPWVKNDLIVKFMETPQLMALVYERTEVLLDEVFTLEKLSIEIDRIAEKIRPSVEVSPGVGAFRLNPRNHFGQLGNFEDHVEAIKDYVALRGQYLRKYIGHKGRLPAEGRFESTVRWNEQQLDQPLYFVDEGGWVIGKWQGKALAEEGKLSIEVKEVPSVVGINRIWTLVYEGAPIQGELTLYYLNDTENRNNWYETYEAVGGQRELQMIESNGIRWRELPSRVNPYSNKVVATMELSGVHQLSLTKGSQQ</sequence>
<dbReference type="Proteomes" id="UP000001572">
    <property type="component" value="Chromosome"/>
</dbReference>